<dbReference type="InterPro" id="IPR043502">
    <property type="entry name" value="DNA/RNA_pol_sf"/>
</dbReference>
<proteinExistence type="predicted"/>
<dbReference type="EMBL" id="JBANAX010000381">
    <property type="protein sequence ID" value="KAL1211211.1"/>
    <property type="molecule type" value="Genomic_DNA"/>
</dbReference>
<gene>
    <name evidence="2" type="ORF">V5N11_032673</name>
</gene>
<reference evidence="2 3" key="1">
    <citation type="submission" date="2024-04" db="EMBL/GenBank/DDBJ databases">
        <title>Genome assembly C_amara_ONT_v2.</title>
        <authorList>
            <person name="Yant L."/>
            <person name="Moore C."/>
            <person name="Slenker M."/>
        </authorList>
    </citation>
    <scope>NUCLEOTIDE SEQUENCE [LARGE SCALE GENOMIC DNA]</scope>
    <source>
        <tissue evidence="2">Leaf</tissue>
    </source>
</reference>
<name>A0ABD1AWS6_CARAN</name>
<evidence type="ECO:0000313" key="3">
    <source>
        <dbReference type="Proteomes" id="UP001558713"/>
    </source>
</evidence>
<dbReference type="Pfam" id="PF00078">
    <property type="entry name" value="RVT_1"/>
    <property type="match status" value="1"/>
</dbReference>
<evidence type="ECO:0000259" key="1">
    <source>
        <dbReference type="PROSITE" id="PS50878"/>
    </source>
</evidence>
<sequence length="249" mass="27909">MLMVASCGYFKASRGLRQGDPLSPTLFVMAMEVLGNLLQSKFALGSIELHPLGRSPTVSHIAFADDIMIFFDGKNFSLQSIVASLEIFQKISGLTMNKNKTVIFHVGLNLEEVQSINNQGFQTESLPIKYLGLPLQHKKLRKAEFSPLTDSIAARFNHWALKSLSFADRLQLIKSVIYSLVNFCVQLCTKFLWAGDLTKCTVAKVSWNTCCLPKAEGRLGLRDFTTWNKVLNLRLIWLLFTNCGSLWVA</sequence>
<evidence type="ECO:0000313" key="2">
    <source>
        <dbReference type="EMBL" id="KAL1211211.1"/>
    </source>
</evidence>
<dbReference type="SUPFAM" id="SSF56672">
    <property type="entry name" value="DNA/RNA polymerases"/>
    <property type="match status" value="1"/>
</dbReference>
<protein>
    <submittedName>
        <fullName evidence="2">Ribonuclease H protein</fullName>
    </submittedName>
</protein>
<dbReference type="Proteomes" id="UP001558713">
    <property type="component" value="Unassembled WGS sequence"/>
</dbReference>
<dbReference type="PROSITE" id="PS50878">
    <property type="entry name" value="RT_POL"/>
    <property type="match status" value="1"/>
</dbReference>
<accession>A0ABD1AWS6</accession>
<feature type="domain" description="Reverse transcriptase" evidence="1">
    <location>
        <begin position="1"/>
        <end position="135"/>
    </location>
</feature>
<comment type="caution">
    <text evidence="2">The sequence shown here is derived from an EMBL/GenBank/DDBJ whole genome shotgun (WGS) entry which is preliminary data.</text>
</comment>
<organism evidence="2 3">
    <name type="scientific">Cardamine amara subsp. amara</name>
    <dbReference type="NCBI Taxonomy" id="228776"/>
    <lineage>
        <taxon>Eukaryota</taxon>
        <taxon>Viridiplantae</taxon>
        <taxon>Streptophyta</taxon>
        <taxon>Embryophyta</taxon>
        <taxon>Tracheophyta</taxon>
        <taxon>Spermatophyta</taxon>
        <taxon>Magnoliopsida</taxon>
        <taxon>eudicotyledons</taxon>
        <taxon>Gunneridae</taxon>
        <taxon>Pentapetalae</taxon>
        <taxon>rosids</taxon>
        <taxon>malvids</taxon>
        <taxon>Brassicales</taxon>
        <taxon>Brassicaceae</taxon>
        <taxon>Cardamineae</taxon>
        <taxon>Cardamine</taxon>
    </lineage>
</organism>
<dbReference type="InterPro" id="IPR000477">
    <property type="entry name" value="RT_dom"/>
</dbReference>
<dbReference type="PANTHER" id="PTHR33116">
    <property type="entry name" value="REVERSE TRANSCRIPTASE ZINC-BINDING DOMAIN-CONTAINING PROTEIN-RELATED-RELATED"/>
    <property type="match status" value="1"/>
</dbReference>
<keyword evidence="3" id="KW-1185">Reference proteome</keyword>
<dbReference type="AlphaFoldDB" id="A0ABD1AWS6"/>
<dbReference type="PANTHER" id="PTHR33116:SF78">
    <property type="entry name" value="OS12G0587133 PROTEIN"/>
    <property type="match status" value="1"/>
</dbReference>